<keyword evidence="1" id="KW-0812">Transmembrane</keyword>
<dbReference type="SUPFAM" id="SSF50156">
    <property type="entry name" value="PDZ domain-like"/>
    <property type="match status" value="3"/>
</dbReference>
<dbReference type="InterPro" id="IPR036034">
    <property type="entry name" value="PDZ_sf"/>
</dbReference>
<dbReference type="AlphaFoldDB" id="A0AAD3CRN8"/>
<keyword evidence="4" id="KW-1185">Reference proteome</keyword>
<keyword evidence="1" id="KW-1133">Transmembrane helix</keyword>
<evidence type="ECO:0000256" key="1">
    <source>
        <dbReference type="SAM" id="Phobius"/>
    </source>
</evidence>
<feature type="domain" description="PDZ" evidence="2">
    <location>
        <begin position="316"/>
        <end position="394"/>
    </location>
</feature>
<feature type="transmembrane region" description="Helical" evidence="1">
    <location>
        <begin position="48"/>
        <end position="72"/>
    </location>
</feature>
<reference evidence="3 4" key="1">
    <citation type="journal article" date="2021" name="Sci. Rep.">
        <title>The genome of the diatom Chaetoceros tenuissimus carries an ancient integrated fragment of an extant virus.</title>
        <authorList>
            <person name="Hongo Y."/>
            <person name="Kimura K."/>
            <person name="Takaki Y."/>
            <person name="Yoshida Y."/>
            <person name="Baba S."/>
            <person name="Kobayashi G."/>
            <person name="Nagasaki K."/>
            <person name="Hano T."/>
            <person name="Tomaru Y."/>
        </authorList>
    </citation>
    <scope>NUCLEOTIDE SEQUENCE [LARGE SCALE GENOMIC DNA]</scope>
    <source>
        <strain evidence="3 4">NIES-3715</strain>
    </source>
</reference>
<dbReference type="PANTHER" id="PTHR23122">
    <property type="entry name" value="MEMBRANE-ASSOCIATED GUANYLATE KINASE MAGUK"/>
    <property type="match status" value="1"/>
</dbReference>
<dbReference type="CDD" id="cd00136">
    <property type="entry name" value="PDZ_canonical"/>
    <property type="match status" value="3"/>
</dbReference>
<dbReference type="InterPro" id="IPR050716">
    <property type="entry name" value="MAGUK"/>
</dbReference>
<keyword evidence="1" id="KW-0472">Membrane</keyword>
<feature type="domain" description="PDZ" evidence="2">
    <location>
        <begin position="406"/>
        <end position="485"/>
    </location>
</feature>
<dbReference type="SMART" id="SM00228">
    <property type="entry name" value="PDZ"/>
    <property type="match status" value="3"/>
</dbReference>
<dbReference type="EMBL" id="BLLK01000038">
    <property type="protein sequence ID" value="GFH49605.1"/>
    <property type="molecule type" value="Genomic_DNA"/>
</dbReference>
<name>A0AAD3CRN8_9STRA</name>
<feature type="domain" description="PDZ" evidence="2">
    <location>
        <begin position="233"/>
        <end position="311"/>
    </location>
</feature>
<proteinExistence type="predicted"/>
<organism evidence="3 4">
    <name type="scientific">Chaetoceros tenuissimus</name>
    <dbReference type="NCBI Taxonomy" id="426638"/>
    <lineage>
        <taxon>Eukaryota</taxon>
        <taxon>Sar</taxon>
        <taxon>Stramenopiles</taxon>
        <taxon>Ochrophyta</taxon>
        <taxon>Bacillariophyta</taxon>
        <taxon>Coscinodiscophyceae</taxon>
        <taxon>Chaetocerotophycidae</taxon>
        <taxon>Chaetocerotales</taxon>
        <taxon>Chaetocerotaceae</taxon>
        <taxon>Chaetoceros</taxon>
    </lineage>
</organism>
<dbReference type="InterPro" id="IPR001478">
    <property type="entry name" value="PDZ"/>
</dbReference>
<dbReference type="PROSITE" id="PS50106">
    <property type="entry name" value="PDZ"/>
    <property type="match status" value="3"/>
</dbReference>
<evidence type="ECO:0000259" key="2">
    <source>
        <dbReference type="PROSITE" id="PS50106"/>
    </source>
</evidence>
<dbReference type="Pfam" id="PF00595">
    <property type="entry name" value="PDZ"/>
    <property type="match status" value="2"/>
</dbReference>
<accession>A0AAD3CRN8</accession>
<gene>
    <name evidence="3" type="ORF">CTEN210_06081</name>
</gene>
<evidence type="ECO:0000313" key="3">
    <source>
        <dbReference type="EMBL" id="GFH49605.1"/>
    </source>
</evidence>
<evidence type="ECO:0000313" key="4">
    <source>
        <dbReference type="Proteomes" id="UP001054902"/>
    </source>
</evidence>
<comment type="caution">
    <text evidence="3">The sequence shown here is derived from an EMBL/GenBank/DDBJ whole genome shotgun (WGS) entry which is preliminary data.</text>
</comment>
<sequence length="505" mass="54315">MFDRETTEIYNDSYHVVGLRGLKGGGGGGGGGTGGGGGGSSGVGNASIGTIIGIIVLLVLLLICVYGYILYIQRKIAEFQTRIDQAREKFLSNERIIDPSIKTYKPMNGSYAVKYTEGGYTNSQNGTTTLYFTDLNDGSGYSISGSSMDADGKATIEEGFVRYDGSDAYWTDQVYEGEHIGLRVLNTGFFDFKSLRFTGRFLSSNGLDGSFLQFKLVGAGGDPISDQSSQFTAIIFKETADTKTGIKLADDENRKIIVTQVSRLFAQTDLKIGDEILKVNGTSVVGKDSSFAIELIRSLRESITITAKRPISEFNAIIFKETADTKTGIKLADDENRKIVVTQVSELFAQTDLKIGDEILKVNGTSVVGKDSSFAIELIGSPRQLITITAKRPSNPGASPDSETVVANVYKSSTGTKVGITLNLDEQGKIVVDDLTGLFAATELQVGDEIVMVNGKPVRGNDSFYATGIIKDSTGSVTVIACRKFVDEIALPVAYKVYEESFLES</sequence>
<protein>
    <recommendedName>
        <fullName evidence="2">PDZ domain-containing protein</fullName>
    </recommendedName>
</protein>
<dbReference type="Gene3D" id="2.30.42.10">
    <property type="match status" value="3"/>
</dbReference>
<dbReference type="Proteomes" id="UP001054902">
    <property type="component" value="Unassembled WGS sequence"/>
</dbReference>